<name>A0A915A0D5_PARUN</name>
<dbReference type="WBParaSite" id="PgE104_g001_t02">
    <property type="protein sequence ID" value="PgE104_g001_t02"/>
    <property type="gene ID" value="PgE104_g001"/>
</dbReference>
<dbReference type="Gene3D" id="1.20.1270.60">
    <property type="entry name" value="Arfaptin homology (AH) domain/BAR domain"/>
    <property type="match status" value="1"/>
</dbReference>
<evidence type="ECO:0000256" key="1">
    <source>
        <dbReference type="SAM" id="MobiDB-lite"/>
    </source>
</evidence>
<keyword evidence="3" id="KW-1185">Reference proteome</keyword>
<reference evidence="4" key="1">
    <citation type="submission" date="2022-11" db="UniProtKB">
        <authorList>
            <consortium name="WormBaseParasite"/>
        </authorList>
    </citation>
    <scope>IDENTIFICATION</scope>
</reference>
<dbReference type="SUPFAM" id="SSF103657">
    <property type="entry name" value="BAR/IMD domain-like"/>
    <property type="match status" value="1"/>
</dbReference>
<evidence type="ECO:0000313" key="4">
    <source>
        <dbReference type="WBParaSite" id="PgE104_g001_t02"/>
    </source>
</evidence>
<evidence type="ECO:0000313" key="3">
    <source>
        <dbReference type="Proteomes" id="UP000887569"/>
    </source>
</evidence>
<feature type="region of interest" description="Disordered" evidence="1">
    <location>
        <begin position="17"/>
        <end position="46"/>
    </location>
</feature>
<evidence type="ECO:0000259" key="2">
    <source>
        <dbReference type="Pfam" id="PF03114"/>
    </source>
</evidence>
<dbReference type="Pfam" id="PF03114">
    <property type="entry name" value="BAR"/>
    <property type="match status" value="1"/>
</dbReference>
<dbReference type="AlphaFoldDB" id="A0A915A0D5"/>
<dbReference type="GO" id="GO:0005737">
    <property type="term" value="C:cytoplasm"/>
    <property type="evidence" value="ECO:0007669"/>
    <property type="project" value="InterPro"/>
</dbReference>
<protein>
    <submittedName>
        <fullName evidence="4">BAR domain-containing protein</fullName>
    </submittedName>
</protein>
<proteinExistence type="predicted"/>
<feature type="compositionally biased region" description="Polar residues" evidence="1">
    <location>
        <begin position="31"/>
        <end position="41"/>
    </location>
</feature>
<dbReference type="Proteomes" id="UP000887569">
    <property type="component" value="Unplaced"/>
</dbReference>
<organism evidence="3 4">
    <name type="scientific">Parascaris univalens</name>
    <name type="common">Nematode worm</name>
    <dbReference type="NCBI Taxonomy" id="6257"/>
    <lineage>
        <taxon>Eukaryota</taxon>
        <taxon>Metazoa</taxon>
        <taxon>Ecdysozoa</taxon>
        <taxon>Nematoda</taxon>
        <taxon>Chromadorea</taxon>
        <taxon>Rhabditida</taxon>
        <taxon>Spirurina</taxon>
        <taxon>Ascaridomorpha</taxon>
        <taxon>Ascaridoidea</taxon>
        <taxon>Ascarididae</taxon>
        <taxon>Parascaris</taxon>
    </lineage>
</organism>
<accession>A0A915A0D5</accession>
<dbReference type="InterPro" id="IPR004148">
    <property type="entry name" value="BAR_dom"/>
</dbReference>
<sequence>AQCAVWLRAEMAEDVKNLPRNTTPTDRRRSQCSSPMKQTDGPNVVNDPAVGTEAVTPMEISTQCVQPENQNAFKKLFMKLGEKVGTVKTSELSAEYLNAVKDADAYKEMLCHLAASMMQVLQPNPELVPATESTMQLESEQGKDPYELLLKTLDEVKQHFCAHTASLETSIETCRRLAATHREYQRKGRRAMHFMRTFINVDFTELNEERHQLLARRQEMDFARHEYTNKASEPKKRTYEAALSKFTQQSEKVLEMLRLLSKKKEIHRLELIKFLDEMRMYHDKAFEACSKASKATW</sequence>
<feature type="domain" description="BAR" evidence="2">
    <location>
        <begin position="72"/>
        <end position="291"/>
    </location>
</feature>
<dbReference type="InterPro" id="IPR027267">
    <property type="entry name" value="AH/BAR_dom_sf"/>
</dbReference>